<feature type="region of interest" description="Disordered" evidence="2">
    <location>
        <begin position="499"/>
        <end position="540"/>
    </location>
</feature>
<evidence type="ECO:0000256" key="1">
    <source>
        <dbReference type="SAM" id="Coils"/>
    </source>
</evidence>
<dbReference type="Proteomes" id="UP000289323">
    <property type="component" value="Unassembled WGS sequence"/>
</dbReference>
<evidence type="ECO:0000313" key="3">
    <source>
        <dbReference type="EMBL" id="SPQ23200.1"/>
    </source>
</evidence>
<feature type="coiled-coil region" evidence="1">
    <location>
        <begin position="137"/>
        <end position="256"/>
    </location>
</feature>
<dbReference type="EMBL" id="OUUZ01000010">
    <property type="protein sequence ID" value="SPQ23200.1"/>
    <property type="molecule type" value="Genomic_DNA"/>
</dbReference>
<feature type="compositionally biased region" description="Basic and acidic residues" evidence="2">
    <location>
        <begin position="499"/>
        <end position="509"/>
    </location>
</feature>
<feature type="coiled-coil region" evidence="1">
    <location>
        <begin position="13"/>
        <end position="89"/>
    </location>
</feature>
<evidence type="ECO:0000313" key="4">
    <source>
        <dbReference type="Proteomes" id="UP000289323"/>
    </source>
</evidence>
<accession>A0A446BL30</accession>
<sequence>MAEVINQFTQQQNAALEEQKAKYHKYIKRLKRELAEESDVIAQQTSQISTQTHEIKDLQALREEMAGQLRDLEAKLGASEDRARKLEEKYRPCKTHLNSAIQEQQDLYTRSKKHWEQSIEEMRAMEKSQNTDTEMTVRKAEAIRAQMMEKVRQAIAQNKTEALELYKRMDALTQQLEEKEAELSRERESTRVLSEKVQRLQATSTGFEALAAQGKEILDQLGEQAKKTDEQRQKFADELRDRLDAVANRLEALSGMASSQSDALASLRQTQDESLNSVTIKLDNVLECREAAKNATTQLSTDLEINLAKVWQRLDNQLESLSKQLAEKSEENGMMSTLYRRKEAECEKHMKELAALRDTTEKQEQQIQDLDSSLFALDAAHEESEDKIRRLQESAAETAQLREELKSKAAVVAELQSKLDAQDRAHASELHMYTSDIRKLVQALQEKDLSSGIAAQQAAEAARCEIRLEMEKANSKTERLLHETEKQRNALASQVEELKQELREKEQGDSRNSATIHSLQERLSTAEAKQNTMTDEFTQR</sequence>
<reference evidence="3 4" key="1">
    <citation type="submission" date="2018-04" db="EMBL/GenBank/DDBJ databases">
        <authorList>
            <person name="Huttner S."/>
            <person name="Dainat J."/>
        </authorList>
    </citation>
    <scope>NUCLEOTIDE SEQUENCE [LARGE SCALE GENOMIC DNA]</scope>
</reference>
<organism evidence="3 4">
    <name type="scientific">Thermothielavioides terrestris</name>
    <dbReference type="NCBI Taxonomy" id="2587410"/>
    <lineage>
        <taxon>Eukaryota</taxon>
        <taxon>Fungi</taxon>
        <taxon>Dikarya</taxon>
        <taxon>Ascomycota</taxon>
        <taxon>Pezizomycotina</taxon>
        <taxon>Sordariomycetes</taxon>
        <taxon>Sordariomycetidae</taxon>
        <taxon>Sordariales</taxon>
        <taxon>Chaetomiaceae</taxon>
        <taxon>Thermothielavioides</taxon>
    </lineage>
</organism>
<gene>
    <name evidence="3" type="ORF">TT172_LOCUS5619</name>
</gene>
<dbReference type="AlphaFoldDB" id="A0A446BL30"/>
<protein>
    <submittedName>
        <fullName evidence="3">D42d6844-add0-49bf-a980-3505cee3d2a5</fullName>
    </submittedName>
</protein>
<name>A0A446BL30_9PEZI</name>
<keyword evidence="1" id="KW-0175">Coiled coil</keyword>
<feature type="coiled-coil region" evidence="1">
    <location>
        <begin position="311"/>
        <end position="418"/>
    </location>
</feature>
<proteinExistence type="predicted"/>
<evidence type="ECO:0000256" key="2">
    <source>
        <dbReference type="SAM" id="MobiDB-lite"/>
    </source>
</evidence>
<feature type="compositionally biased region" description="Polar residues" evidence="2">
    <location>
        <begin position="510"/>
        <end position="540"/>
    </location>
</feature>